<organism evidence="1 2">
    <name type="scientific">Rhodanobacter glycinis</name>
    <dbReference type="NCBI Taxonomy" id="582702"/>
    <lineage>
        <taxon>Bacteria</taxon>
        <taxon>Pseudomonadati</taxon>
        <taxon>Pseudomonadota</taxon>
        <taxon>Gammaproteobacteria</taxon>
        <taxon>Lysobacterales</taxon>
        <taxon>Rhodanobacteraceae</taxon>
        <taxon>Rhodanobacter</taxon>
    </lineage>
</organism>
<sequence>MRLHCATRNTCTRAESARSPRQFAHAVSTFKAGLGNLSTSSKTILTTGARSDIGEATSARCTRCSAYRGRLTLGGEHIGYVDDTGFAVDDDFVDGVLHRDGMMSYREW</sequence>
<dbReference type="AlphaFoldDB" id="A0A1I4AQ14"/>
<reference evidence="2" key="1">
    <citation type="submission" date="2016-10" db="EMBL/GenBank/DDBJ databases">
        <authorList>
            <person name="Varghese N."/>
            <person name="Submissions S."/>
        </authorList>
    </citation>
    <scope>NUCLEOTIDE SEQUENCE [LARGE SCALE GENOMIC DNA]</scope>
    <source>
        <strain evidence="2">MO64</strain>
    </source>
</reference>
<dbReference type="Gene3D" id="2.40.128.290">
    <property type="entry name" value="Uncharacterised protein Atu4866, PF11512"/>
    <property type="match status" value="1"/>
</dbReference>
<evidence type="ECO:0000313" key="1">
    <source>
        <dbReference type="EMBL" id="SFK58612.1"/>
    </source>
</evidence>
<keyword evidence="2" id="KW-1185">Reference proteome</keyword>
<gene>
    <name evidence="1" type="ORF">SAMN05192579_10481</name>
</gene>
<dbReference type="Proteomes" id="UP000198725">
    <property type="component" value="Unassembled WGS sequence"/>
</dbReference>
<proteinExistence type="predicted"/>
<protein>
    <submittedName>
        <fullName evidence="1">Protein Atu4866</fullName>
    </submittedName>
</protein>
<accession>A0A1I4AQ14</accession>
<dbReference type="EMBL" id="FOSR01000004">
    <property type="protein sequence ID" value="SFK58612.1"/>
    <property type="molecule type" value="Genomic_DNA"/>
</dbReference>
<dbReference type="Pfam" id="PF11512">
    <property type="entry name" value="Atu4866"/>
    <property type="match status" value="1"/>
</dbReference>
<evidence type="ECO:0000313" key="2">
    <source>
        <dbReference type="Proteomes" id="UP000198725"/>
    </source>
</evidence>
<dbReference type="InterPro" id="IPR038646">
    <property type="entry name" value="Atu4866-like_sf"/>
</dbReference>
<dbReference type="InterPro" id="IPR020955">
    <property type="entry name" value="Uncharacterised_Atu4866"/>
</dbReference>
<name>A0A1I4AQ14_9GAMM</name>